<dbReference type="InterPro" id="IPR040920">
    <property type="entry name" value="Arabino_trans_N"/>
</dbReference>
<feature type="transmembrane region" description="Helical" evidence="11">
    <location>
        <begin position="608"/>
        <end position="624"/>
    </location>
</feature>
<comment type="subcellular location">
    <subcellularLocation>
        <location evidence="2">Cell membrane</location>
        <topology evidence="2">Multi-pass membrane protein</topology>
    </subcellularLocation>
</comment>
<dbReference type="RefSeq" id="WP_186459393.1">
    <property type="nucleotide sequence ID" value="NZ_VIWX01000002.1"/>
</dbReference>
<dbReference type="Pfam" id="PF17689">
    <property type="entry name" value="Arabino_trans_N"/>
    <property type="match status" value="1"/>
</dbReference>
<dbReference type="InterPro" id="IPR032731">
    <property type="entry name" value="Arabino_trans_C"/>
</dbReference>
<dbReference type="InterPro" id="IPR027451">
    <property type="entry name" value="EmbABC_dom1"/>
</dbReference>
<feature type="chain" id="PRO_5021772515" evidence="12">
    <location>
        <begin position="21"/>
        <end position="968"/>
    </location>
</feature>
<dbReference type="GO" id="GO:0005886">
    <property type="term" value="C:plasma membrane"/>
    <property type="evidence" value="ECO:0007669"/>
    <property type="project" value="UniProtKB-SubCell"/>
</dbReference>
<evidence type="ECO:0000259" key="14">
    <source>
        <dbReference type="Pfam" id="PF14896"/>
    </source>
</evidence>
<feature type="domain" description="Arabinosyltransferase C-terminal" evidence="14">
    <location>
        <begin position="727"/>
        <end position="929"/>
    </location>
</feature>
<feature type="domain" description="Arabinofuranosyltransferase central" evidence="13">
    <location>
        <begin position="200"/>
        <end position="593"/>
    </location>
</feature>
<keyword evidence="4" id="KW-1003">Cell membrane</keyword>
<dbReference type="InterPro" id="IPR007680">
    <property type="entry name" value="Arabino_trans_central"/>
</dbReference>
<evidence type="ECO:0000256" key="8">
    <source>
        <dbReference type="ARBA" id="ARBA00022989"/>
    </source>
</evidence>
<dbReference type="GO" id="GO:0071555">
    <property type="term" value="P:cell wall organization"/>
    <property type="evidence" value="ECO:0007669"/>
    <property type="project" value="UniProtKB-KW"/>
</dbReference>
<proteinExistence type="inferred from homology"/>
<keyword evidence="7 11" id="KW-0812">Transmembrane</keyword>
<feature type="domain" description="Arabinosyltransferas concanavalin like" evidence="15">
    <location>
        <begin position="25"/>
        <end position="122"/>
    </location>
</feature>
<evidence type="ECO:0000256" key="12">
    <source>
        <dbReference type="SAM" id="SignalP"/>
    </source>
</evidence>
<dbReference type="InterPro" id="IPR042486">
    <property type="entry name" value="Arabino_trans_C_2"/>
</dbReference>
<comment type="caution">
    <text evidence="16">The sequence shown here is derived from an EMBL/GenBank/DDBJ whole genome shotgun (WGS) entry which is preliminary data.</text>
</comment>
<keyword evidence="10" id="KW-0961">Cell wall biogenesis/degradation</keyword>
<feature type="transmembrane region" description="Helical" evidence="11">
    <location>
        <begin position="278"/>
        <end position="300"/>
    </location>
</feature>
<comment type="function">
    <text evidence="1">Arabinosyl transferase responsible for the polymerization of arabinose into the arabinan of arabinogalactan.</text>
</comment>
<dbReference type="Gene3D" id="2.60.120.940">
    <property type="entry name" value="EmbC, C-terminal domain, subdomain 2"/>
    <property type="match status" value="1"/>
</dbReference>
<evidence type="ECO:0000313" key="16">
    <source>
        <dbReference type="EMBL" id="TWF95654.1"/>
    </source>
</evidence>
<reference evidence="16 17" key="1">
    <citation type="submission" date="2019-06" db="EMBL/GenBank/DDBJ databases">
        <title>Sequencing the genomes of 1000 actinobacteria strains.</title>
        <authorList>
            <person name="Klenk H.-P."/>
        </authorList>
    </citation>
    <scope>NUCLEOTIDE SEQUENCE [LARGE SCALE GENOMIC DNA]</scope>
    <source>
        <strain evidence="16 17">DSM 46699</strain>
    </source>
</reference>
<keyword evidence="6 16" id="KW-0808">Transferase</keyword>
<evidence type="ECO:0000259" key="13">
    <source>
        <dbReference type="Pfam" id="PF04602"/>
    </source>
</evidence>
<dbReference type="Pfam" id="PF14896">
    <property type="entry name" value="Arabino_trans_C"/>
    <property type="match status" value="1"/>
</dbReference>
<keyword evidence="12" id="KW-0732">Signal</keyword>
<feature type="signal peptide" evidence="12">
    <location>
        <begin position="1"/>
        <end position="20"/>
    </location>
</feature>
<dbReference type="GO" id="GO:0071766">
    <property type="term" value="P:Actinobacterium-type cell wall biogenesis"/>
    <property type="evidence" value="ECO:0007669"/>
    <property type="project" value="InterPro"/>
</dbReference>
<evidence type="ECO:0000256" key="7">
    <source>
        <dbReference type="ARBA" id="ARBA00022692"/>
    </source>
</evidence>
<feature type="transmembrane region" description="Helical" evidence="11">
    <location>
        <begin position="543"/>
        <end position="564"/>
    </location>
</feature>
<feature type="transmembrane region" description="Helical" evidence="11">
    <location>
        <begin position="493"/>
        <end position="511"/>
    </location>
</feature>
<dbReference type="Gene3D" id="3.40.190.160">
    <property type="match status" value="1"/>
</dbReference>
<keyword evidence="5" id="KW-0328">Glycosyltransferase</keyword>
<evidence type="ECO:0000256" key="11">
    <source>
        <dbReference type="SAM" id="Phobius"/>
    </source>
</evidence>
<dbReference type="Pfam" id="PF04602">
    <property type="entry name" value="Arabinose_trans"/>
    <property type="match status" value="1"/>
</dbReference>
<evidence type="ECO:0000256" key="4">
    <source>
        <dbReference type="ARBA" id="ARBA00022475"/>
    </source>
</evidence>
<gene>
    <name evidence="16" type="ORF">FHU35_12652</name>
</gene>
<evidence type="ECO:0000256" key="10">
    <source>
        <dbReference type="ARBA" id="ARBA00023316"/>
    </source>
</evidence>
<dbReference type="Gene3D" id="2.60.120.610">
    <property type="entry name" value="arabinofuranosyltransferase like domain"/>
    <property type="match status" value="1"/>
</dbReference>
<dbReference type="AlphaFoldDB" id="A0A561U8H7"/>
<evidence type="ECO:0000256" key="6">
    <source>
        <dbReference type="ARBA" id="ARBA00022679"/>
    </source>
</evidence>
<keyword evidence="17" id="KW-1185">Reference proteome</keyword>
<evidence type="ECO:0000256" key="2">
    <source>
        <dbReference type="ARBA" id="ARBA00004651"/>
    </source>
</evidence>
<sequence length="968" mass="102683">MLAAVTVLLGVAIPFAPVTASDPVVSWPQAGSLPASTALPLSPPRPLSLRATIPCAALRAVGTGDVLRTVPAGANPTTGLTVTAAAGRVSVLAGNTRLLDEPIPAGGCDYRVEGNAGGLSIARDSTPLAAFPGTPVPVVSALSTAAEGLPQSGGLAVTLHTDDRYNSQPNGLKTFLLLAHLGALTATAVLAWRLWGPVRLPRARPRWVDLLVGLTTGAWVLLGPVQYDDAWYVLMSRNAGASGYLGNYIYMFNATENPFVLSQYLMQFWGQIGEFSLWWLRLLPLAYGLITWWALRTLLITALGRRTASHRWVPWALGLAFLAWWLPYGMSLRPEPLIMCLTAVSMLLADTARRRESIPAAAAATLAAALALSCSPSGLVAWAPLVPALPWLWRWLRDRTWKSRAAAASVLVAAGTALVPVAFADATFGDVIEATKVHRWYYGAFAWYEEWRHIDTLMAGPWALRLPVLMTLGVGLLVALGRGRRTAPDTVRWLMLTSAVITALAMAFLALSPTKWVLHFGALAAPAIVLLTTALLRSPLPRTTGAIASIAGTGVLIAVAAAGFSGPNIWKPFSDRGQSFGNHLPASLSKIELSMTAPHVGDVFLRDAKLWVGLAVVIAAFGLWRRRNHLGVLLRPERGVLIATALLLVTGMFAVFAYAPFRQAPGWTVASGGFEFATSGTTAGLADHVQVLGNAEAQPAAPAQPAVVRGDFASARPLPVPPSAPGPVWHSYTSTPTGRGTLVTGWYSVPAHGDGTHVTVPVLGEALTAHRLAVQADTASGVVELPLSPDAALGARHWQELAVGLPPSARAIRVVAAQRGTWLAVGEPRLTKIRPVTTITDGETVFADQLSAMLWPDVEQATVAHGITTPPTVRVSAAENIDQGVLSNSTFTDWGGNFGTSTHTATFVRVASALPGGPETPPWGTVDRVLYGLEPGRFDIGYRHHDRAGWTRLPTLAGEEYIGRKYTG</sequence>
<feature type="transmembrane region" description="Helical" evidence="11">
    <location>
        <begin position="640"/>
        <end position="661"/>
    </location>
</feature>
<name>A0A561U8H7_9PSEU</name>
<evidence type="ECO:0000256" key="1">
    <source>
        <dbReference type="ARBA" id="ARBA00003001"/>
    </source>
</evidence>
<evidence type="ECO:0000256" key="5">
    <source>
        <dbReference type="ARBA" id="ARBA00022676"/>
    </source>
</evidence>
<feature type="transmembrane region" description="Helical" evidence="11">
    <location>
        <begin position="175"/>
        <end position="195"/>
    </location>
</feature>
<keyword evidence="8 11" id="KW-1133">Transmembrane helix</keyword>
<feature type="transmembrane region" description="Helical" evidence="11">
    <location>
        <begin position="207"/>
        <end position="227"/>
    </location>
</feature>
<evidence type="ECO:0000259" key="15">
    <source>
        <dbReference type="Pfam" id="PF17689"/>
    </source>
</evidence>
<accession>A0A561U8H7</accession>
<feature type="transmembrane region" description="Helical" evidence="11">
    <location>
        <begin position="312"/>
        <end position="330"/>
    </location>
</feature>
<evidence type="ECO:0000256" key="9">
    <source>
        <dbReference type="ARBA" id="ARBA00023136"/>
    </source>
</evidence>
<feature type="transmembrane region" description="Helical" evidence="11">
    <location>
        <begin position="364"/>
        <end position="385"/>
    </location>
</feature>
<dbReference type="EMBL" id="VIWX01000002">
    <property type="protein sequence ID" value="TWF95654.1"/>
    <property type="molecule type" value="Genomic_DNA"/>
</dbReference>
<organism evidence="16 17">
    <name type="scientific">Saccharopolyspora dendranthemae</name>
    <dbReference type="NCBI Taxonomy" id="1181886"/>
    <lineage>
        <taxon>Bacteria</taxon>
        <taxon>Bacillati</taxon>
        <taxon>Actinomycetota</taxon>
        <taxon>Actinomycetes</taxon>
        <taxon>Pseudonocardiales</taxon>
        <taxon>Pseudonocardiaceae</taxon>
        <taxon>Saccharopolyspora</taxon>
    </lineage>
</organism>
<evidence type="ECO:0000313" key="17">
    <source>
        <dbReference type="Proteomes" id="UP000316184"/>
    </source>
</evidence>
<keyword evidence="9 11" id="KW-0472">Membrane</keyword>
<dbReference type="Proteomes" id="UP000316184">
    <property type="component" value="Unassembled WGS sequence"/>
</dbReference>
<feature type="transmembrane region" description="Helical" evidence="11">
    <location>
        <begin position="462"/>
        <end position="481"/>
    </location>
</feature>
<comment type="similarity">
    <text evidence="3">Belongs to the emb family.</text>
</comment>
<protein>
    <submittedName>
        <fullName evidence="16">Arabinosyltransferase B/arabinosyltransferase C</fullName>
    </submittedName>
</protein>
<feature type="transmembrane region" description="Helical" evidence="11">
    <location>
        <begin position="517"/>
        <end position="536"/>
    </location>
</feature>
<dbReference type="GO" id="GO:0052636">
    <property type="term" value="F:arabinosyltransferase activity"/>
    <property type="evidence" value="ECO:0007669"/>
    <property type="project" value="InterPro"/>
</dbReference>
<evidence type="ECO:0000256" key="3">
    <source>
        <dbReference type="ARBA" id="ARBA00008195"/>
    </source>
</evidence>